<dbReference type="AlphaFoldDB" id="A0A537JE47"/>
<proteinExistence type="predicted"/>
<sequence>MRSVRWGVLGLAVVAVLAFGTQGIRAAETGLAGELKTAITHAGFAAKYDTLQEVSLHLHHAINCIVGPDDSMFDKAAGNPCQGQGKGILPDIKAKMGIDPEYQAAWWLAHLADEAIKMGDLAKAKAAGHIIEVQLTSMSKM</sequence>
<evidence type="ECO:0000313" key="2">
    <source>
        <dbReference type="Proteomes" id="UP000320048"/>
    </source>
</evidence>
<name>A0A537JE47_9BACT</name>
<accession>A0A537JE47</accession>
<reference evidence="1 2" key="1">
    <citation type="journal article" date="2019" name="Nat. Microbiol.">
        <title>Mediterranean grassland soil C-N compound turnover is dependent on rainfall and depth, and is mediated by genomically divergent microorganisms.</title>
        <authorList>
            <person name="Diamond S."/>
            <person name="Andeer P.F."/>
            <person name="Li Z."/>
            <person name="Crits-Christoph A."/>
            <person name="Burstein D."/>
            <person name="Anantharaman K."/>
            <person name="Lane K.R."/>
            <person name="Thomas B.C."/>
            <person name="Pan C."/>
            <person name="Northen T.R."/>
            <person name="Banfield J.F."/>
        </authorList>
    </citation>
    <scope>NUCLEOTIDE SEQUENCE [LARGE SCALE GENOMIC DNA]</scope>
    <source>
        <strain evidence="1">NP_7</strain>
    </source>
</reference>
<organism evidence="1 2">
    <name type="scientific">Candidatus Segetimicrobium genomatis</name>
    <dbReference type="NCBI Taxonomy" id="2569760"/>
    <lineage>
        <taxon>Bacteria</taxon>
        <taxon>Bacillati</taxon>
        <taxon>Candidatus Sysuimicrobiota</taxon>
        <taxon>Candidatus Sysuimicrobiia</taxon>
        <taxon>Candidatus Sysuimicrobiales</taxon>
        <taxon>Candidatus Segetimicrobiaceae</taxon>
        <taxon>Candidatus Segetimicrobium</taxon>
    </lineage>
</organism>
<evidence type="ECO:0000313" key="1">
    <source>
        <dbReference type="EMBL" id="TMI81612.1"/>
    </source>
</evidence>
<comment type="caution">
    <text evidence="1">The sequence shown here is derived from an EMBL/GenBank/DDBJ whole genome shotgun (WGS) entry which is preliminary data.</text>
</comment>
<dbReference type="EMBL" id="VBAO01000163">
    <property type="protein sequence ID" value="TMI81612.1"/>
    <property type="molecule type" value="Genomic_DNA"/>
</dbReference>
<protein>
    <submittedName>
        <fullName evidence="1">Uncharacterized protein</fullName>
    </submittedName>
</protein>
<gene>
    <name evidence="1" type="ORF">E6H04_06240</name>
</gene>
<dbReference type="Proteomes" id="UP000320048">
    <property type="component" value="Unassembled WGS sequence"/>
</dbReference>